<keyword evidence="4 6" id="KW-0132">Cell division</keyword>
<dbReference type="SMART" id="SM00865">
    <property type="entry name" value="Tubulin_C"/>
    <property type="match status" value="1"/>
</dbReference>
<comment type="subunit">
    <text evidence="4">Homodimer. Polymerizes to form a dynamic ring structure in a strictly GTP-dependent manner. Interacts directly with several other division proteins.</text>
</comment>
<dbReference type="InterPro" id="IPR000158">
    <property type="entry name" value="Cell_div_FtsZ"/>
</dbReference>
<dbReference type="PRINTS" id="PR00423">
    <property type="entry name" value="CELLDVISFTSZ"/>
</dbReference>
<evidence type="ECO:0000256" key="3">
    <source>
        <dbReference type="ARBA" id="ARBA00023134"/>
    </source>
</evidence>
<accession>A0A7H9CKG0</accession>
<dbReference type="RefSeq" id="WP_178697028.1">
    <property type="nucleotide sequence ID" value="NZ_CP049075.1"/>
</dbReference>
<dbReference type="Proteomes" id="UP000509414">
    <property type="component" value="Chromosome"/>
</dbReference>
<evidence type="ECO:0000256" key="2">
    <source>
        <dbReference type="ARBA" id="ARBA00022741"/>
    </source>
</evidence>
<keyword evidence="10" id="KW-1185">Reference proteome</keyword>
<dbReference type="InterPro" id="IPR024757">
    <property type="entry name" value="FtsZ_C"/>
</dbReference>
<evidence type="ECO:0000313" key="9">
    <source>
        <dbReference type="EMBL" id="QLI05785.1"/>
    </source>
</evidence>
<name>A0A7H9CKG0_9BACT</name>
<evidence type="ECO:0000256" key="6">
    <source>
        <dbReference type="RuleBase" id="RU000631"/>
    </source>
</evidence>
<keyword evidence="4" id="KW-0963">Cytoplasm</keyword>
<feature type="domain" description="Tubulin/FtsZ GTPase" evidence="7">
    <location>
        <begin position="17"/>
        <end position="215"/>
    </location>
</feature>
<dbReference type="Gene3D" id="3.30.1330.20">
    <property type="entry name" value="Tubulin/FtsZ, C-terminal domain"/>
    <property type="match status" value="1"/>
</dbReference>
<feature type="binding site" evidence="4">
    <location>
        <position position="153"/>
    </location>
    <ligand>
        <name>GTP</name>
        <dbReference type="ChEBI" id="CHEBI:37565"/>
    </ligand>
</feature>
<evidence type="ECO:0000256" key="4">
    <source>
        <dbReference type="HAMAP-Rule" id="MF_00909"/>
    </source>
</evidence>
<evidence type="ECO:0000259" key="7">
    <source>
        <dbReference type="SMART" id="SM00864"/>
    </source>
</evidence>
<proteinExistence type="inferred from homology"/>
<dbReference type="InterPro" id="IPR003008">
    <property type="entry name" value="Tubulin_FtsZ_GTPase"/>
</dbReference>
<dbReference type="NCBIfam" id="TIGR00065">
    <property type="entry name" value="ftsZ"/>
    <property type="match status" value="1"/>
</dbReference>
<sequence>MSAFSIEEGNTIAFDVKIKVIGVGGGGGNAINHIIREGINKLSGMDRVDLLAANTDAQALIKSQAYTTLQLGEKRTKGLGAGMRPEVGRESAEESYEQIKAMLDDAKIVFIASGFGGGTGTGAAPIVARAAKDIGALTIAVVTTPFHSEGKRRMRLAQEGIVELKKECDSIVIIPNEKLLAIAGKNVGFKDSFKIVDAVLANAVSGMSSVILESGDGDINVDFADVCTAMSHRGLSLLGVGQATGEDSAQEAIKCAIQSPLLDNIDIKGAKGVLANFRFHPAHPQGDIHEAMGLLRDTVDDDGEVDIFFGTITDENMQVDLVEVTVIATGFADKEEEKIDPTPQQIKPMPTQKTGTDDLFADFYHKPAPRPNIRPNSDDLDAPSFKRFMLD</sequence>
<comment type="similarity">
    <text evidence="1 4 6">Belongs to the FtsZ family.</text>
</comment>
<dbReference type="GO" id="GO:0043093">
    <property type="term" value="P:FtsZ-dependent cytokinesis"/>
    <property type="evidence" value="ECO:0007669"/>
    <property type="project" value="UniProtKB-UniRule"/>
</dbReference>
<keyword evidence="4 6" id="KW-0131">Cell cycle</keyword>
<feature type="binding site" evidence="4">
    <location>
        <begin position="25"/>
        <end position="29"/>
    </location>
    <ligand>
        <name>GTP</name>
        <dbReference type="ChEBI" id="CHEBI:37565"/>
    </ligand>
</feature>
<dbReference type="HAMAP" id="MF_00909">
    <property type="entry name" value="FtsZ"/>
    <property type="match status" value="1"/>
</dbReference>
<comment type="subcellular location">
    <subcellularLocation>
        <location evidence="4">Cytoplasm</location>
    </subcellularLocation>
    <text evidence="4">Assembles at midcell at the inner surface of the cytoplasmic membrane.</text>
</comment>
<dbReference type="InterPro" id="IPR036525">
    <property type="entry name" value="Tubulin/FtsZ_GTPase_sf"/>
</dbReference>
<dbReference type="GO" id="GO:0003924">
    <property type="term" value="F:GTPase activity"/>
    <property type="evidence" value="ECO:0007669"/>
    <property type="project" value="UniProtKB-UniRule"/>
</dbReference>
<dbReference type="PANTHER" id="PTHR30314:SF3">
    <property type="entry name" value="MITOCHONDRIAL DIVISION PROTEIN FSZA"/>
    <property type="match status" value="1"/>
</dbReference>
<dbReference type="EMBL" id="CP049075">
    <property type="protein sequence ID" value="QLI05785.1"/>
    <property type="molecule type" value="Genomic_DNA"/>
</dbReference>
<evidence type="ECO:0000313" key="10">
    <source>
        <dbReference type="Proteomes" id="UP000509414"/>
    </source>
</evidence>
<dbReference type="GO" id="GO:0032153">
    <property type="term" value="C:cell division site"/>
    <property type="evidence" value="ECO:0007669"/>
    <property type="project" value="UniProtKB-UniRule"/>
</dbReference>
<dbReference type="CDD" id="cd02201">
    <property type="entry name" value="FtsZ_type1"/>
    <property type="match status" value="1"/>
</dbReference>
<keyword evidence="3 4" id="KW-0342">GTP-binding</keyword>
<gene>
    <name evidence="4 9" type="primary">ftsZ</name>
    <name evidence="9" type="ORF">CINF_1300</name>
</gene>
<dbReference type="KEGG" id="cinf:CINF_1300"/>
<dbReference type="GO" id="GO:0005737">
    <property type="term" value="C:cytoplasm"/>
    <property type="evidence" value="ECO:0007669"/>
    <property type="project" value="UniProtKB-SubCell"/>
</dbReference>
<dbReference type="InterPro" id="IPR018316">
    <property type="entry name" value="Tubulin/FtsZ_2-layer-sand-dom"/>
</dbReference>
<dbReference type="GO" id="GO:0000917">
    <property type="term" value="P:division septum assembly"/>
    <property type="evidence" value="ECO:0007669"/>
    <property type="project" value="UniProtKB-KW"/>
</dbReference>
<dbReference type="PROSITE" id="PS01135">
    <property type="entry name" value="FTSZ_2"/>
    <property type="match status" value="1"/>
</dbReference>
<dbReference type="AlphaFoldDB" id="A0A7H9CKG0"/>
<organism evidence="9 10">
    <name type="scientific">Candidatus Campylobacter infans</name>
    <dbReference type="NCBI Taxonomy" id="2561898"/>
    <lineage>
        <taxon>Bacteria</taxon>
        <taxon>Pseudomonadati</taxon>
        <taxon>Campylobacterota</taxon>
        <taxon>Epsilonproteobacteria</taxon>
        <taxon>Campylobacterales</taxon>
        <taxon>Campylobacteraceae</taxon>
        <taxon>Campylobacter</taxon>
    </lineage>
</organism>
<dbReference type="SUPFAM" id="SSF55307">
    <property type="entry name" value="Tubulin C-terminal domain-like"/>
    <property type="match status" value="1"/>
</dbReference>
<feature type="binding site" evidence="4">
    <location>
        <position position="197"/>
    </location>
    <ligand>
        <name>GTP</name>
        <dbReference type="ChEBI" id="CHEBI:37565"/>
    </ligand>
</feature>
<feature type="binding site" evidence="4">
    <location>
        <begin position="118"/>
        <end position="120"/>
    </location>
    <ligand>
        <name>GTP</name>
        <dbReference type="ChEBI" id="CHEBI:37565"/>
    </ligand>
</feature>
<dbReference type="GO" id="GO:0005525">
    <property type="term" value="F:GTP binding"/>
    <property type="evidence" value="ECO:0007669"/>
    <property type="project" value="UniProtKB-UniRule"/>
</dbReference>
<dbReference type="Gene3D" id="3.40.50.1440">
    <property type="entry name" value="Tubulin/FtsZ, GTPase domain"/>
    <property type="match status" value="1"/>
</dbReference>
<protein>
    <recommendedName>
        <fullName evidence="4 5">Cell division protein FtsZ</fullName>
    </recommendedName>
</protein>
<feature type="binding site" evidence="4">
    <location>
        <position position="149"/>
    </location>
    <ligand>
        <name>GTP</name>
        <dbReference type="ChEBI" id="CHEBI:37565"/>
    </ligand>
</feature>
<keyword evidence="4 6" id="KW-0717">Septation</keyword>
<dbReference type="Pfam" id="PF00091">
    <property type="entry name" value="Tubulin"/>
    <property type="match status" value="1"/>
</dbReference>
<dbReference type="GO" id="GO:0051258">
    <property type="term" value="P:protein polymerization"/>
    <property type="evidence" value="ECO:0007669"/>
    <property type="project" value="UniProtKB-UniRule"/>
</dbReference>
<dbReference type="SMART" id="SM00864">
    <property type="entry name" value="Tubulin"/>
    <property type="match status" value="1"/>
</dbReference>
<dbReference type="InterPro" id="IPR008280">
    <property type="entry name" value="Tub_FtsZ_C"/>
</dbReference>
<dbReference type="FunFam" id="3.40.50.1440:FF:000001">
    <property type="entry name" value="Cell division protein FtsZ"/>
    <property type="match status" value="1"/>
</dbReference>
<feature type="domain" description="Tubulin/FtsZ 2-layer sandwich" evidence="8">
    <location>
        <begin position="219"/>
        <end position="340"/>
    </location>
</feature>
<dbReference type="InterPro" id="IPR037103">
    <property type="entry name" value="Tubulin/FtsZ-like_C"/>
</dbReference>
<comment type="function">
    <text evidence="4 6">Essential cell division protein that forms a contractile ring structure (Z ring) at the future cell division site. The regulation of the ring assembly controls the timing and the location of cell division. One of the functions of the FtsZ ring is to recruit other cell division proteins to the septum to produce a new cell wall between the dividing cells. Binds GTP and shows GTPase activity.</text>
</comment>
<evidence type="ECO:0000256" key="5">
    <source>
        <dbReference type="NCBIfam" id="TIGR00065"/>
    </source>
</evidence>
<dbReference type="InterPro" id="IPR020805">
    <property type="entry name" value="Cell_div_FtsZ_CS"/>
</dbReference>
<keyword evidence="2 4" id="KW-0547">Nucleotide-binding</keyword>
<evidence type="ECO:0000259" key="8">
    <source>
        <dbReference type="SMART" id="SM00865"/>
    </source>
</evidence>
<dbReference type="InterPro" id="IPR045061">
    <property type="entry name" value="FtsZ/CetZ"/>
</dbReference>
<reference evidence="9 10" key="1">
    <citation type="submission" date="2020-02" db="EMBL/GenBank/DDBJ databases">
        <title>Complete genome sequence of the novel Campylobacter species Candidatus Campylobacter infans.</title>
        <authorList>
            <person name="Duim B."/>
            <person name="Zomer A."/>
            <person name="van der Graaf L."/>
            <person name="Wagenaar J."/>
        </authorList>
    </citation>
    <scope>NUCLEOTIDE SEQUENCE [LARGE SCALE GENOMIC DNA]</scope>
    <source>
        <strain evidence="9 10">19S00001</strain>
    </source>
</reference>
<dbReference type="Pfam" id="PF12327">
    <property type="entry name" value="FtsZ_C"/>
    <property type="match status" value="1"/>
</dbReference>
<dbReference type="SUPFAM" id="SSF52490">
    <property type="entry name" value="Tubulin nucleotide-binding domain-like"/>
    <property type="match status" value="1"/>
</dbReference>
<evidence type="ECO:0000256" key="1">
    <source>
        <dbReference type="ARBA" id="ARBA00009690"/>
    </source>
</evidence>
<dbReference type="PANTHER" id="PTHR30314">
    <property type="entry name" value="CELL DIVISION PROTEIN FTSZ-RELATED"/>
    <property type="match status" value="1"/>
</dbReference>